<comment type="similarity">
    <text evidence="1">Belongs to the LysR transcriptional regulatory family.</text>
</comment>
<evidence type="ECO:0000256" key="4">
    <source>
        <dbReference type="ARBA" id="ARBA00023163"/>
    </source>
</evidence>
<accession>A0A1G9SD62</accession>
<dbReference type="FunFam" id="1.10.10.10:FF:000001">
    <property type="entry name" value="LysR family transcriptional regulator"/>
    <property type="match status" value="1"/>
</dbReference>
<keyword evidence="7" id="KW-1185">Reference proteome</keyword>
<keyword evidence="4" id="KW-0804">Transcription</keyword>
<dbReference type="AlphaFoldDB" id="A0A1G9SD62"/>
<dbReference type="Gene3D" id="1.10.10.10">
    <property type="entry name" value="Winged helix-like DNA-binding domain superfamily/Winged helix DNA-binding domain"/>
    <property type="match status" value="1"/>
</dbReference>
<dbReference type="STRING" id="1121325.SAMN04515677_10961"/>
<evidence type="ECO:0000256" key="3">
    <source>
        <dbReference type="ARBA" id="ARBA00023125"/>
    </source>
</evidence>
<dbReference type="InterPro" id="IPR036390">
    <property type="entry name" value="WH_DNA-bd_sf"/>
</dbReference>
<evidence type="ECO:0000313" key="6">
    <source>
        <dbReference type="EMBL" id="SDM33332.1"/>
    </source>
</evidence>
<evidence type="ECO:0000256" key="2">
    <source>
        <dbReference type="ARBA" id="ARBA00023015"/>
    </source>
</evidence>
<dbReference type="Pfam" id="PF00126">
    <property type="entry name" value="HTH_1"/>
    <property type="match status" value="1"/>
</dbReference>
<dbReference type="Proteomes" id="UP000199068">
    <property type="component" value="Unassembled WGS sequence"/>
</dbReference>
<dbReference type="GO" id="GO:0000976">
    <property type="term" value="F:transcription cis-regulatory region binding"/>
    <property type="evidence" value="ECO:0007669"/>
    <property type="project" value="TreeGrafter"/>
</dbReference>
<dbReference type="InterPro" id="IPR036388">
    <property type="entry name" value="WH-like_DNA-bd_sf"/>
</dbReference>
<proteinExistence type="inferred from homology"/>
<dbReference type="InterPro" id="IPR000847">
    <property type="entry name" value="LysR_HTH_N"/>
</dbReference>
<protein>
    <submittedName>
        <fullName evidence="6">DNA-binding transcriptional regulator, LysR family</fullName>
    </submittedName>
</protein>
<dbReference type="GO" id="GO:0003700">
    <property type="term" value="F:DNA-binding transcription factor activity"/>
    <property type="evidence" value="ECO:0007669"/>
    <property type="project" value="InterPro"/>
</dbReference>
<keyword evidence="3 6" id="KW-0238">DNA-binding</keyword>
<dbReference type="PROSITE" id="PS50931">
    <property type="entry name" value="HTH_LYSR"/>
    <property type="match status" value="1"/>
</dbReference>
<dbReference type="SUPFAM" id="SSF46785">
    <property type="entry name" value="Winged helix' DNA-binding domain"/>
    <property type="match status" value="1"/>
</dbReference>
<sequence length="300" mass="34067">MLEELKTFIAVVEYKNFTKAGEHLNLSQPSVSTHIKNLENHFGVVLINRSVKQKTIFITDSGYTLYKKAKEIINLLDTTYMEVRNTSDSIKGSLKVGASMTIGEYILPMFLATFSEKYPDVDVEIFINNTHSICSSLKELTLDIGLIEGNSPYSSFTQEYFLEDKMMLAFPYTPDLDTENFSFDILEDQKWIVREEGSGTREFLNMFLATNEIIPKGIMILGSNYAVKEAVKNKLGITIISEFVTNPAVLNKELSTIDLGNSYTRHFSYILPKNITVSKASQVFLDELKHYTSNLNKKRP</sequence>
<evidence type="ECO:0000313" key="7">
    <source>
        <dbReference type="Proteomes" id="UP000199068"/>
    </source>
</evidence>
<dbReference type="PANTHER" id="PTHR30126">
    <property type="entry name" value="HTH-TYPE TRANSCRIPTIONAL REGULATOR"/>
    <property type="match status" value="1"/>
</dbReference>
<dbReference type="Pfam" id="PF03466">
    <property type="entry name" value="LysR_substrate"/>
    <property type="match status" value="1"/>
</dbReference>
<evidence type="ECO:0000256" key="1">
    <source>
        <dbReference type="ARBA" id="ARBA00009437"/>
    </source>
</evidence>
<dbReference type="PRINTS" id="PR00039">
    <property type="entry name" value="HTHLYSR"/>
</dbReference>
<dbReference type="InterPro" id="IPR005119">
    <property type="entry name" value="LysR_subst-bd"/>
</dbReference>
<dbReference type="PANTHER" id="PTHR30126:SF39">
    <property type="entry name" value="HTH-TYPE TRANSCRIPTIONAL REGULATOR CYSL"/>
    <property type="match status" value="1"/>
</dbReference>
<feature type="domain" description="HTH lysR-type" evidence="5">
    <location>
        <begin position="1"/>
        <end position="55"/>
    </location>
</feature>
<dbReference type="Gene3D" id="3.40.190.290">
    <property type="match status" value="1"/>
</dbReference>
<keyword evidence="2" id="KW-0805">Transcription regulation</keyword>
<organism evidence="6 7">
    <name type="scientific">Romboutsia lituseburensis DSM 797</name>
    <dbReference type="NCBI Taxonomy" id="1121325"/>
    <lineage>
        <taxon>Bacteria</taxon>
        <taxon>Bacillati</taxon>
        <taxon>Bacillota</taxon>
        <taxon>Clostridia</taxon>
        <taxon>Peptostreptococcales</taxon>
        <taxon>Peptostreptococcaceae</taxon>
        <taxon>Romboutsia</taxon>
    </lineage>
</organism>
<evidence type="ECO:0000259" key="5">
    <source>
        <dbReference type="PROSITE" id="PS50931"/>
    </source>
</evidence>
<gene>
    <name evidence="6" type="ORF">SAMN04515677_10961</name>
</gene>
<dbReference type="EMBL" id="FNGW01000009">
    <property type="protein sequence ID" value="SDM33332.1"/>
    <property type="molecule type" value="Genomic_DNA"/>
</dbReference>
<dbReference type="RefSeq" id="WP_092727274.1">
    <property type="nucleotide sequence ID" value="NZ_FNGW01000009.1"/>
</dbReference>
<dbReference type="SUPFAM" id="SSF53850">
    <property type="entry name" value="Periplasmic binding protein-like II"/>
    <property type="match status" value="1"/>
</dbReference>
<reference evidence="6 7" key="1">
    <citation type="submission" date="2016-10" db="EMBL/GenBank/DDBJ databases">
        <authorList>
            <person name="de Groot N.N."/>
        </authorList>
    </citation>
    <scope>NUCLEOTIDE SEQUENCE [LARGE SCALE GENOMIC DNA]</scope>
    <source>
        <strain evidence="6 7">DSM 797</strain>
    </source>
</reference>
<name>A0A1G9SD62_9FIRM</name>